<organism evidence="5 6">
    <name type="scientific">Sinocyclocheilus grahami</name>
    <name type="common">Dianchi golden-line fish</name>
    <name type="synonym">Barbus grahami</name>
    <dbReference type="NCBI Taxonomy" id="75366"/>
    <lineage>
        <taxon>Eukaryota</taxon>
        <taxon>Metazoa</taxon>
        <taxon>Chordata</taxon>
        <taxon>Craniata</taxon>
        <taxon>Vertebrata</taxon>
        <taxon>Euteleostomi</taxon>
        <taxon>Actinopterygii</taxon>
        <taxon>Neopterygii</taxon>
        <taxon>Teleostei</taxon>
        <taxon>Ostariophysi</taxon>
        <taxon>Cypriniformes</taxon>
        <taxon>Cyprinidae</taxon>
        <taxon>Cyprininae</taxon>
        <taxon>Sinocyclocheilus</taxon>
    </lineage>
</organism>
<feature type="domain" description="PH" evidence="3">
    <location>
        <begin position="98"/>
        <end position="183"/>
    </location>
</feature>
<keyword evidence="6" id="KW-1185">Reference proteome</keyword>
<dbReference type="SUPFAM" id="SSF50729">
    <property type="entry name" value="PH domain-like"/>
    <property type="match status" value="1"/>
</dbReference>
<dbReference type="CDD" id="cd08697">
    <property type="entry name" value="C2_Dock-D"/>
    <property type="match status" value="1"/>
</dbReference>
<dbReference type="PROSITE" id="PS50003">
    <property type="entry name" value="PH_DOMAIN"/>
    <property type="match status" value="1"/>
</dbReference>
<dbReference type="SMART" id="SM00233">
    <property type="entry name" value="PH"/>
    <property type="match status" value="1"/>
</dbReference>
<evidence type="ECO:0000256" key="1">
    <source>
        <dbReference type="ARBA" id="ARBA00022553"/>
    </source>
</evidence>
<dbReference type="InterPro" id="IPR035892">
    <property type="entry name" value="C2_domain_sf"/>
</dbReference>
<dbReference type="GO" id="GO:0060997">
    <property type="term" value="P:dendritic spine morphogenesis"/>
    <property type="evidence" value="ECO:0007669"/>
    <property type="project" value="TreeGrafter"/>
</dbReference>
<dbReference type="Pfam" id="PF14429">
    <property type="entry name" value="DOCK-C2"/>
    <property type="match status" value="1"/>
</dbReference>
<evidence type="ECO:0000259" key="3">
    <source>
        <dbReference type="PROSITE" id="PS50003"/>
    </source>
</evidence>
<dbReference type="InterPro" id="IPR027007">
    <property type="entry name" value="C2_DOCK-type_domain"/>
</dbReference>
<dbReference type="Gene3D" id="2.30.29.30">
    <property type="entry name" value="Pleckstrin-homology domain (PH domain)/Phosphotyrosine-binding domain (PTB)"/>
    <property type="match status" value="1"/>
</dbReference>
<dbReference type="PANTHER" id="PTHR23317:SF71">
    <property type="entry name" value="DEDICATOR OF CYTOKINESIS PROTEIN 10"/>
    <property type="match status" value="1"/>
</dbReference>
<proteinExistence type="inferred from homology"/>
<evidence type="ECO:0000259" key="4">
    <source>
        <dbReference type="PROSITE" id="PS51650"/>
    </source>
</evidence>
<dbReference type="AlphaFoldDB" id="A0A672PSF3"/>
<dbReference type="InterPro" id="IPR011993">
    <property type="entry name" value="PH-like_dom_sf"/>
</dbReference>
<dbReference type="Pfam" id="PF00169">
    <property type="entry name" value="PH"/>
    <property type="match status" value="1"/>
</dbReference>
<gene>
    <name evidence="5" type="primary">dock10</name>
</gene>
<keyword evidence="1" id="KW-0597">Phosphoprotein</keyword>
<name>A0A672PSF3_SINGR</name>
<dbReference type="InterPro" id="IPR016024">
    <property type="entry name" value="ARM-type_fold"/>
</dbReference>
<dbReference type="PANTHER" id="PTHR23317">
    <property type="entry name" value="DEDICATOR OF CYTOKINESIS DOCK"/>
    <property type="match status" value="1"/>
</dbReference>
<evidence type="ECO:0000313" key="6">
    <source>
        <dbReference type="Proteomes" id="UP000472262"/>
    </source>
</evidence>
<evidence type="ECO:0000313" key="5">
    <source>
        <dbReference type="Ensembl" id="ENSSGRP00000064014.1"/>
    </source>
</evidence>
<dbReference type="SUPFAM" id="SSF48371">
    <property type="entry name" value="ARM repeat"/>
    <property type="match status" value="1"/>
</dbReference>
<protein>
    <submittedName>
        <fullName evidence="5">Dedicator of cytokinesis 10</fullName>
    </submittedName>
</protein>
<dbReference type="GO" id="GO:0030334">
    <property type="term" value="P:regulation of cell migration"/>
    <property type="evidence" value="ECO:0007669"/>
    <property type="project" value="TreeGrafter"/>
</dbReference>
<dbReference type="Ensembl" id="ENSSGRT00000068253.1">
    <property type="protein sequence ID" value="ENSSGRP00000064014.1"/>
    <property type="gene ID" value="ENSSGRG00000033003.1"/>
</dbReference>
<evidence type="ECO:0000256" key="2">
    <source>
        <dbReference type="PROSITE-ProRule" id="PRU00983"/>
    </source>
</evidence>
<dbReference type="InterPro" id="IPR026791">
    <property type="entry name" value="DOCK"/>
</dbReference>
<dbReference type="GO" id="GO:0005085">
    <property type="term" value="F:guanyl-nucleotide exchange factor activity"/>
    <property type="evidence" value="ECO:0007669"/>
    <property type="project" value="InterPro"/>
</dbReference>
<dbReference type="GO" id="GO:0007264">
    <property type="term" value="P:small GTPase-mediated signal transduction"/>
    <property type="evidence" value="ECO:0007669"/>
    <property type="project" value="InterPro"/>
</dbReference>
<feature type="domain" description="C2 DOCK-type" evidence="4">
    <location>
        <begin position="521"/>
        <end position="698"/>
    </location>
</feature>
<dbReference type="InterPro" id="IPR001849">
    <property type="entry name" value="PH_domain"/>
</dbReference>
<reference evidence="5" key="1">
    <citation type="submission" date="2025-08" db="UniProtKB">
        <authorList>
            <consortium name="Ensembl"/>
        </authorList>
    </citation>
    <scope>IDENTIFICATION</scope>
</reference>
<comment type="similarity">
    <text evidence="2">Belongs to the DOCK family.</text>
</comment>
<dbReference type="InterPro" id="IPR037809">
    <property type="entry name" value="C2_Dock-D"/>
</dbReference>
<reference evidence="5" key="2">
    <citation type="submission" date="2025-09" db="UniProtKB">
        <authorList>
            <consortium name="Ensembl"/>
        </authorList>
    </citation>
    <scope>IDENTIFICATION</scope>
</reference>
<dbReference type="PROSITE" id="PS51650">
    <property type="entry name" value="C2_DOCK"/>
    <property type="match status" value="1"/>
</dbReference>
<dbReference type="Gene3D" id="2.60.40.150">
    <property type="entry name" value="C2 domain"/>
    <property type="match status" value="1"/>
</dbReference>
<dbReference type="Proteomes" id="UP000472262">
    <property type="component" value="Unassembled WGS sequence"/>
</dbReference>
<accession>A0A672PSF3</accession>
<sequence length="1085" mass="123724">MAAESTRRFTKSLLKPGSAAEIRQTASNAVRNATVTVRPSGQGQRAVGLILMLLDGQHNCVKSIACQYYNSQLHVIQYKYEEYAADYRTLPRYNFTFSFKRRYFQLTQLTDNSYIMNFYKDEKISKEPKGCIFLDSCTGVVQNNRLRKHAFELKMIEVTYFVLAAENEQDMDDWINTLTRILQISPPDGPALDRKSADLSDSKHGGSLLIINADVVMFQYISETEESARAARGEERLNLFSLDPDIPVRLTSASVQPFEEKLGKRLMISCRSLNLSLQGCVNETDAEPVTNIEPFFVSVSLLDIREGRKVSADFHMDLNHEVVRQMLSSSGSEGDQGNSAGAIFSITNPHTDIVMVARVEKVLMGNISSGAEPYIKNTDSSKTVQKMLKSNKQFCSKLGKYRMPFAWSVRSVFKDNQGTVDRESRFSPLFKQESNKISTEDLIKLITDVFYRAEKASKLQIIPGNLEINVDCVPMECPNCVTSSCVALRPFQDCALHAPTVEVDEFLQDSSKFAQPYRVYKNHIYIYPKHLKYDSQKSFTKARNIAVCVEFRSSDEEHAKPLKCIYGKPGGPVFTTTACSTVLHHSQNPDFYDEVKIELPTHLHEKHHLLFSFYHVTCDINAKTSSKKKEALETPVGYAWLPLLKDGRVSSQDFSIPVSCTLPDGYLHIKEPSSTKNGSDVKWVDGGKPIFKVSTSVLSTVYTQDLHLNRFFQQCQKREADLSQPPTSNFLNCLQGLLSMERIHVIIRFLPVIFNQLFKVLTQNDTDEVTASTTRVLVHILAKCHEEKLGHCLHSYIKVHYMAQAYETVHEELAKGMTSDLKSNDQSVIRSILKFSWFFLEIIVKSMAQHLLDSNKLTLPRPQRFPGSFQSRLETLIMTMSDHIFWKNKELAEETRSANMAIAAFVKRCFTFMDRGFTFKLISNYINMITASDNKTLCELKFEFIREVCNYEHYFPLSLPIPSARITGGRHQQLLDFLEYSLTEEFCRKHFLTGLLLRELGLALQDEQALRHLALACLKNLMAKHSLDSRYAIKEKQARIASLYLPLYGLILDNMPRFFLRDLFPICLTASNQVNMLRMLVYQMK</sequence>